<feature type="transmembrane region" description="Helical" evidence="2">
    <location>
        <begin position="1215"/>
        <end position="1235"/>
    </location>
</feature>
<gene>
    <name evidence="5" type="ORF">BIV57_01140</name>
</gene>
<feature type="compositionally biased region" description="Polar residues" evidence="1">
    <location>
        <begin position="598"/>
        <end position="609"/>
    </location>
</feature>
<evidence type="ECO:0000256" key="2">
    <source>
        <dbReference type="SAM" id="Phobius"/>
    </source>
</evidence>
<feature type="domain" description="DUF7927" evidence="3">
    <location>
        <begin position="933"/>
        <end position="1047"/>
    </location>
</feature>
<reference evidence="5 6" key="1">
    <citation type="submission" date="2016-10" db="EMBL/GenBank/DDBJ databases">
        <title>Genome sequence of Streptomyces gilvigriseus MUSC 26.</title>
        <authorList>
            <person name="Lee L.-H."/>
            <person name="Ser H.-L."/>
        </authorList>
    </citation>
    <scope>NUCLEOTIDE SEQUENCE [LARGE SCALE GENOMIC DNA]</scope>
    <source>
        <strain evidence="5 6">MUSC 26</strain>
    </source>
</reference>
<dbReference type="EMBL" id="MLCF01000002">
    <property type="protein sequence ID" value="OIV39468.1"/>
    <property type="molecule type" value="Genomic_DNA"/>
</dbReference>
<dbReference type="RefSeq" id="WP_071654671.1">
    <property type="nucleotide sequence ID" value="NZ_MLCF01000002.1"/>
</dbReference>
<evidence type="ECO:0008006" key="7">
    <source>
        <dbReference type="Google" id="ProtNLM"/>
    </source>
</evidence>
<feature type="compositionally biased region" description="Basic and acidic residues" evidence="1">
    <location>
        <begin position="669"/>
        <end position="678"/>
    </location>
</feature>
<evidence type="ECO:0000259" key="4">
    <source>
        <dbReference type="Pfam" id="PF25564"/>
    </source>
</evidence>
<dbReference type="STRING" id="1428644.BIV57_01140"/>
<feature type="domain" description="DUF7927" evidence="3">
    <location>
        <begin position="677"/>
        <end position="800"/>
    </location>
</feature>
<dbReference type="OrthoDB" id="134475at2"/>
<dbReference type="NCBIfam" id="TIGR01451">
    <property type="entry name" value="B_ant_repeat"/>
    <property type="match status" value="5"/>
</dbReference>
<dbReference type="PANTHER" id="PTHR34819:SF3">
    <property type="entry name" value="CELL SURFACE PROTEIN"/>
    <property type="match status" value="1"/>
</dbReference>
<dbReference type="InterPro" id="IPR051172">
    <property type="entry name" value="Chlamydia_OmcB"/>
</dbReference>
<keyword evidence="2" id="KW-1133">Transmembrane helix</keyword>
<proteinExistence type="predicted"/>
<dbReference type="InterPro" id="IPR013783">
    <property type="entry name" value="Ig-like_fold"/>
</dbReference>
<evidence type="ECO:0000256" key="1">
    <source>
        <dbReference type="SAM" id="MobiDB-lite"/>
    </source>
</evidence>
<feature type="region of interest" description="Disordered" evidence="1">
    <location>
        <begin position="35"/>
        <end position="69"/>
    </location>
</feature>
<evidence type="ECO:0000259" key="3">
    <source>
        <dbReference type="Pfam" id="PF25549"/>
    </source>
</evidence>
<dbReference type="AlphaFoldDB" id="A0A1J7CD28"/>
<feature type="compositionally biased region" description="Low complexity" evidence="1">
    <location>
        <begin position="35"/>
        <end position="50"/>
    </location>
</feature>
<dbReference type="Proteomes" id="UP000243342">
    <property type="component" value="Unassembled WGS sequence"/>
</dbReference>
<dbReference type="InterPro" id="IPR057687">
    <property type="entry name" value="DUF7927"/>
</dbReference>
<protein>
    <recommendedName>
        <fullName evidence="7">DUF11 domain-containing protein</fullName>
    </recommendedName>
</protein>
<comment type="caution">
    <text evidence="5">The sequence shown here is derived from an EMBL/GenBank/DDBJ whole genome shotgun (WGS) entry which is preliminary data.</text>
</comment>
<feature type="domain" description="DUF7927" evidence="3">
    <location>
        <begin position="804"/>
        <end position="924"/>
    </location>
</feature>
<feature type="domain" description="DUF7927" evidence="3">
    <location>
        <begin position="548"/>
        <end position="656"/>
    </location>
</feature>
<keyword evidence="2" id="KW-0472">Membrane</keyword>
<dbReference type="GO" id="GO:0005975">
    <property type="term" value="P:carbohydrate metabolic process"/>
    <property type="evidence" value="ECO:0007669"/>
    <property type="project" value="UniProtKB-ARBA"/>
</dbReference>
<dbReference type="PANTHER" id="PTHR34819">
    <property type="entry name" value="LARGE CYSTEINE-RICH PERIPLASMIC PROTEIN OMCB"/>
    <property type="match status" value="1"/>
</dbReference>
<feature type="region of interest" description="Disordered" evidence="1">
    <location>
        <begin position="598"/>
        <end position="618"/>
    </location>
</feature>
<dbReference type="Gene3D" id="2.60.40.10">
    <property type="entry name" value="Immunoglobulins"/>
    <property type="match status" value="3"/>
</dbReference>
<sequence length="1239" mass="127785">MALTGALGATGLAPTAAMASGAVRGHAAETGIRAAAPRAATTAAPAAAGRHASHGQRSGRAAPAPKDPTVVYDENFENNPQPGPIRLDTYTGASGETYTADPNYLTDCNGAVMSYNNRGPYPAECGSQTPWDTLGDIGRAFGEYNGETPEAAKDNHEVAGWTLNGTSYKPTDVQFETKQPIPLASTNRFLTASVMNGGVCYSSTYVDPKLNFFLTDGGTEYPLNSTPSDACTAPNAKEYSYPDAQATIKVANVAANQPQLYKGSSFGLKMENAAATSSGNDGAFDDIKVLDVTPTVTKSFDPSPAPVGGTSTLTFTVTNTTDLLAKKGWSFTDDLPTGLKVADPAGTSTTCTNGQVDASAGGSSVDLKGDLEAGQSSCTLSVKVTSDTAGTYTNCPDSGSNLVGVIWTDCADVEFDTPKYTITKTASPASGSNVKPGDTVKYTVKVDNTGTVPVDATASDDLSQVLDDAAYDNDAKASSGSVSYSSPTLSWKGTLAAGNSATITYSVKVDDPDTGDGKLDNHVTGNSYSNCTTGNEPECTTDENVRSLKISKTSDAKNPVKAGDTIQYTVKVHNPGPTDYTGAAVSDDLTRDLDDATYNNDATASSGTASYARPTVSWSGDVPAGSTVTITYSITVDNPDKGDHELANTAVGPEDSNCAKGSTDASCSTDDKVAEPKVTKSSTARRNPVRPGSKVTYTVTIENVGKADYPNASMSDDLSNLLDDARYDNDAKASSGTVSYAEPTLSWKGDVPAGGTVIVTFSVRVNKPDTGDTKLDNTVVVPGGSNCETASSDPSCSTDDPVADLTVTKSSDAKAPVKPGDTITYTVTVANTGSTDYPNAFITDDLSKELDDAAYNGDATASSGTVAYAEPNLRWHGAVPAGQTVTITYSVTVDNPDTGDHQLANTVVGPANSDCGPRSSDPECSTSDDIADLHIHKTSDAKDPVKAGDTVHYTVTVKNTGTADYPGAKVSDDLSGDLDDAAYNGDAKASSGSATYAAPKLNWRGDVKAGQTVTITYSITVNNPDKGDHELANAVVGPDGSNCPPAAARLRAATDPGCRTHDKVAELKITKTASTAHPKPGEKVTYTVTVTNVGTAAYPGATFTDDLSRVLDDAHYDQDATATAGTVSYRQPKLTWTGNLAAGQQATVTYTVTVDNPDNGDGHLDNAVTGSGGSNCAPGSHDPDCSTHGVVPGAPVKPTRPSGPLAHTGLGLTTWYTAMGAALLLALGVLAFTVARRRR</sequence>
<feature type="domain" description="DUF7927" evidence="3">
    <location>
        <begin position="1070"/>
        <end position="1189"/>
    </location>
</feature>
<name>A0A1J7CD28_9ACTN</name>
<accession>A0A1J7CD28</accession>
<evidence type="ECO:0000313" key="6">
    <source>
        <dbReference type="Proteomes" id="UP000243342"/>
    </source>
</evidence>
<dbReference type="Pfam" id="PF25549">
    <property type="entry name" value="DUF7927"/>
    <property type="match status" value="6"/>
</dbReference>
<dbReference type="Pfam" id="PF25564">
    <property type="entry name" value="DUF7933"/>
    <property type="match status" value="1"/>
</dbReference>
<feature type="compositionally biased region" description="Polar residues" evidence="1">
    <location>
        <begin position="659"/>
        <end position="668"/>
    </location>
</feature>
<feature type="domain" description="DUF7927" evidence="3">
    <location>
        <begin position="420"/>
        <end position="542"/>
    </location>
</feature>
<keyword evidence="6" id="KW-1185">Reference proteome</keyword>
<dbReference type="InterPro" id="IPR057693">
    <property type="entry name" value="DUF7933"/>
</dbReference>
<organism evidence="5 6">
    <name type="scientific">Mangrovactinospora gilvigrisea</name>
    <dbReference type="NCBI Taxonomy" id="1428644"/>
    <lineage>
        <taxon>Bacteria</taxon>
        <taxon>Bacillati</taxon>
        <taxon>Actinomycetota</taxon>
        <taxon>Actinomycetes</taxon>
        <taxon>Kitasatosporales</taxon>
        <taxon>Streptomycetaceae</taxon>
        <taxon>Mangrovactinospora</taxon>
    </lineage>
</organism>
<feature type="region of interest" description="Disordered" evidence="1">
    <location>
        <begin position="637"/>
        <end position="691"/>
    </location>
</feature>
<evidence type="ECO:0000313" key="5">
    <source>
        <dbReference type="EMBL" id="OIV39468.1"/>
    </source>
</evidence>
<keyword evidence="2" id="KW-0812">Transmembrane</keyword>
<dbReference type="InterPro" id="IPR047589">
    <property type="entry name" value="DUF11_rpt"/>
</dbReference>
<feature type="domain" description="DUF7933" evidence="4">
    <location>
        <begin position="294"/>
        <end position="395"/>
    </location>
</feature>